<dbReference type="Pfam" id="PF00528">
    <property type="entry name" value="BPD_transp_1"/>
    <property type="match status" value="1"/>
</dbReference>
<dbReference type="InterPro" id="IPR000515">
    <property type="entry name" value="MetI-like"/>
</dbReference>
<comment type="caution">
    <text evidence="9">The sequence shown here is derived from an EMBL/GenBank/DDBJ whole genome shotgun (WGS) entry which is preliminary data.</text>
</comment>
<dbReference type="OrthoDB" id="9807402at2"/>
<evidence type="ECO:0000313" key="10">
    <source>
        <dbReference type="Proteomes" id="UP000004030"/>
    </source>
</evidence>
<keyword evidence="3" id="KW-1003">Cell membrane</keyword>
<organism evidence="9 10">
    <name type="scientific">Novosphingobium pentaromativorans US6-1</name>
    <dbReference type="NCBI Taxonomy" id="1088721"/>
    <lineage>
        <taxon>Bacteria</taxon>
        <taxon>Pseudomonadati</taxon>
        <taxon>Pseudomonadota</taxon>
        <taxon>Alphaproteobacteria</taxon>
        <taxon>Sphingomonadales</taxon>
        <taxon>Sphingomonadaceae</taxon>
        <taxon>Novosphingobium</taxon>
    </lineage>
</organism>
<feature type="transmembrane region" description="Helical" evidence="7">
    <location>
        <begin position="198"/>
        <end position="221"/>
    </location>
</feature>
<dbReference type="Proteomes" id="UP000004030">
    <property type="component" value="Unassembled WGS sequence"/>
</dbReference>
<name>G6EA82_9SPHN</name>
<dbReference type="STRING" id="1088721.JI59_13840"/>
<feature type="transmembrane region" description="Helical" evidence="7">
    <location>
        <begin position="100"/>
        <end position="123"/>
    </location>
</feature>
<dbReference type="GO" id="GO:0055085">
    <property type="term" value="P:transmembrane transport"/>
    <property type="evidence" value="ECO:0007669"/>
    <property type="project" value="InterPro"/>
</dbReference>
<comment type="subcellular location">
    <subcellularLocation>
        <location evidence="1 7">Cell membrane</location>
        <topology evidence="1 7">Multi-pass membrane protein</topology>
    </subcellularLocation>
</comment>
<keyword evidence="2 7" id="KW-0813">Transport</keyword>
<dbReference type="PATRIC" id="fig|1088721.3.peg.1237"/>
<dbReference type="AlphaFoldDB" id="G6EA82"/>
<evidence type="ECO:0000256" key="1">
    <source>
        <dbReference type="ARBA" id="ARBA00004651"/>
    </source>
</evidence>
<feature type="transmembrane region" description="Helical" evidence="7">
    <location>
        <begin position="12"/>
        <end position="31"/>
    </location>
</feature>
<protein>
    <recommendedName>
        <fullName evidence="8">ABC transmembrane type-1 domain-containing protein</fullName>
    </recommendedName>
</protein>
<evidence type="ECO:0000256" key="5">
    <source>
        <dbReference type="ARBA" id="ARBA00022989"/>
    </source>
</evidence>
<feature type="transmembrane region" description="Helical" evidence="7">
    <location>
        <begin position="233"/>
        <end position="252"/>
    </location>
</feature>
<keyword evidence="10" id="KW-1185">Reference proteome</keyword>
<evidence type="ECO:0000256" key="6">
    <source>
        <dbReference type="ARBA" id="ARBA00023136"/>
    </source>
</evidence>
<dbReference type="PANTHER" id="PTHR43163:SF6">
    <property type="entry name" value="DIPEPTIDE TRANSPORT SYSTEM PERMEASE PROTEIN DPPB-RELATED"/>
    <property type="match status" value="1"/>
</dbReference>
<sequence length="340" mass="36112">MAGRFAVRHLWFLLQTVFWVVTLVFFLTKLIPGDPARVAAGRFATPDQVEHMRTVLHLDQPVVMQYAGFLGQMVRGDLGRSTTTHQPILSDLATRLPMTLQVVAIGMAMTALVGIGLGTIAASARQKKGDLTVRILLALAGGIPIFWAAIILQWWLGHRLQLFPISGATSYALAMPARTGATVIDAALAGNGEAVWDAFIHLLLPAICLSLPFIAVVGRNVRSSMIGALSSDYVLFSIACGAGPVRVAFHALRATIAPTLTILGMQCGWMTSASLLIETTFGIPGIGAYLAAAAVNQDIFAVLGCVLVIGTVFACANLIVDLLQIWLDPRLRSTAASQGA</sequence>
<evidence type="ECO:0000256" key="4">
    <source>
        <dbReference type="ARBA" id="ARBA00022692"/>
    </source>
</evidence>
<evidence type="ECO:0000256" key="2">
    <source>
        <dbReference type="ARBA" id="ARBA00022448"/>
    </source>
</evidence>
<dbReference type="InterPro" id="IPR045621">
    <property type="entry name" value="BPD_transp_1_N"/>
</dbReference>
<keyword evidence="6 7" id="KW-0472">Membrane</keyword>
<feature type="transmembrane region" description="Helical" evidence="7">
    <location>
        <begin position="272"/>
        <end position="292"/>
    </location>
</feature>
<accession>G6EA82</accession>
<dbReference type="EMBL" id="AGFM01000015">
    <property type="protein sequence ID" value="EHJ61797.1"/>
    <property type="molecule type" value="Genomic_DNA"/>
</dbReference>
<evidence type="ECO:0000256" key="3">
    <source>
        <dbReference type="ARBA" id="ARBA00022475"/>
    </source>
</evidence>
<dbReference type="GO" id="GO:0005886">
    <property type="term" value="C:plasma membrane"/>
    <property type="evidence" value="ECO:0007669"/>
    <property type="project" value="UniProtKB-SubCell"/>
</dbReference>
<feature type="transmembrane region" description="Helical" evidence="7">
    <location>
        <begin position="299"/>
        <end position="320"/>
    </location>
</feature>
<proteinExistence type="inferred from homology"/>
<feature type="domain" description="ABC transmembrane type-1" evidence="8">
    <location>
        <begin position="96"/>
        <end position="324"/>
    </location>
</feature>
<evidence type="ECO:0000313" key="9">
    <source>
        <dbReference type="EMBL" id="EHJ61797.1"/>
    </source>
</evidence>
<dbReference type="Pfam" id="PF19300">
    <property type="entry name" value="BPD_transp_1_N"/>
    <property type="match status" value="1"/>
</dbReference>
<dbReference type="PANTHER" id="PTHR43163">
    <property type="entry name" value="DIPEPTIDE TRANSPORT SYSTEM PERMEASE PROTEIN DPPB-RELATED"/>
    <property type="match status" value="1"/>
</dbReference>
<evidence type="ECO:0000259" key="8">
    <source>
        <dbReference type="PROSITE" id="PS50928"/>
    </source>
</evidence>
<dbReference type="eggNOG" id="COG0601">
    <property type="taxonomic scope" value="Bacteria"/>
</dbReference>
<dbReference type="InterPro" id="IPR035906">
    <property type="entry name" value="MetI-like_sf"/>
</dbReference>
<keyword evidence="4 7" id="KW-0812">Transmembrane</keyword>
<dbReference type="Gene3D" id="1.10.3720.10">
    <property type="entry name" value="MetI-like"/>
    <property type="match status" value="1"/>
</dbReference>
<keyword evidence="5 7" id="KW-1133">Transmembrane helix</keyword>
<feature type="transmembrane region" description="Helical" evidence="7">
    <location>
        <begin position="135"/>
        <end position="156"/>
    </location>
</feature>
<dbReference type="CDD" id="cd06261">
    <property type="entry name" value="TM_PBP2"/>
    <property type="match status" value="1"/>
</dbReference>
<evidence type="ECO:0000256" key="7">
    <source>
        <dbReference type="RuleBase" id="RU363032"/>
    </source>
</evidence>
<dbReference type="KEGG" id="npn:JI59_13840"/>
<reference evidence="9 10" key="1">
    <citation type="journal article" date="2012" name="J. Bacteriol.">
        <title>Genome sequence of benzo(a)pyrene-degrading bacterium Novosphingobium pentaromativorans US6-1.</title>
        <authorList>
            <person name="Luo Y.R."/>
            <person name="Kang S.G."/>
            <person name="Kim S.J."/>
            <person name="Kim M.R."/>
            <person name="Li N."/>
            <person name="Lee J.H."/>
            <person name="Kwon K.K."/>
        </authorList>
    </citation>
    <scope>NUCLEOTIDE SEQUENCE [LARGE SCALE GENOMIC DNA]</scope>
    <source>
        <strain evidence="9 10">US6-1</strain>
    </source>
</reference>
<comment type="similarity">
    <text evidence="7">Belongs to the binding-protein-dependent transport system permease family.</text>
</comment>
<dbReference type="PROSITE" id="PS50928">
    <property type="entry name" value="ABC_TM1"/>
    <property type="match status" value="1"/>
</dbReference>
<gene>
    <name evidence="9" type="ORF">NSU_1253</name>
</gene>